<evidence type="ECO:0000313" key="2">
    <source>
        <dbReference type="Proteomes" id="UP001196413"/>
    </source>
</evidence>
<name>A0AAD5QYX8_PARTN</name>
<reference evidence="1" key="1">
    <citation type="submission" date="2021-06" db="EMBL/GenBank/DDBJ databases">
        <title>Parelaphostrongylus tenuis whole genome reference sequence.</title>
        <authorList>
            <person name="Garwood T.J."/>
            <person name="Larsen P.A."/>
            <person name="Fountain-Jones N.M."/>
            <person name="Garbe J.R."/>
            <person name="Macchietto M.G."/>
            <person name="Kania S.A."/>
            <person name="Gerhold R.W."/>
            <person name="Richards J.E."/>
            <person name="Wolf T.M."/>
        </authorList>
    </citation>
    <scope>NUCLEOTIDE SEQUENCE</scope>
    <source>
        <strain evidence="1">MNPRO001-30</strain>
        <tissue evidence="1">Meninges</tissue>
    </source>
</reference>
<comment type="caution">
    <text evidence="1">The sequence shown here is derived from an EMBL/GenBank/DDBJ whole genome shotgun (WGS) entry which is preliminary data.</text>
</comment>
<dbReference type="AlphaFoldDB" id="A0AAD5QYX8"/>
<evidence type="ECO:0000313" key="1">
    <source>
        <dbReference type="EMBL" id="KAJ1366465.1"/>
    </source>
</evidence>
<sequence length="139" mass="15710">MFETERLPEVSQFVAAAMIIYAYWKIQNSAATLEIITLIIDVICKTVEKFGRQSQVVRLSIRVTFQARASSNLGFHKRGTLWPSGCDVGHGPREVELHAPLLSGGQQQCPMERHSKAIPEIARRRAQPVFYAVQEEDEQ</sequence>
<protein>
    <submittedName>
        <fullName evidence="1">Uncharacterized protein</fullName>
    </submittedName>
</protein>
<dbReference type="EMBL" id="JAHQIW010005562">
    <property type="protein sequence ID" value="KAJ1366465.1"/>
    <property type="molecule type" value="Genomic_DNA"/>
</dbReference>
<gene>
    <name evidence="1" type="ORF">KIN20_027139</name>
</gene>
<dbReference type="Proteomes" id="UP001196413">
    <property type="component" value="Unassembled WGS sequence"/>
</dbReference>
<keyword evidence="2" id="KW-1185">Reference proteome</keyword>
<organism evidence="1 2">
    <name type="scientific">Parelaphostrongylus tenuis</name>
    <name type="common">Meningeal worm</name>
    <dbReference type="NCBI Taxonomy" id="148309"/>
    <lineage>
        <taxon>Eukaryota</taxon>
        <taxon>Metazoa</taxon>
        <taxon>Ecdysozoa</taxon>
        <taxon>Nematoda</taxon>
        <taxon>Chromadorea</taxon>
        <taxon>Rhabditida</taxon>
        <taxon>Rhabditina</taxon>
        <taxon>Rhabditomorpha</taxon>
        <taxon>Strongyloidea</taxon>
        <taxon>Metastrongylidae</taxon>
        <taxon>Parelaphostrongylus</taxon>
    </lineage>
</organism>
<accession>A0AAD5QYX8</accession>
<proteinExistence type="predicted"/>